<gene>
    <name evidence="2" type="ORF">F2Q70_00005639</name>
</gene>
<organism evidence="2">
    <name type="scientific">Brassica cretica</name>
    <name type="common">Mustard</name>
    <dbReference type="NCBI Taxonomy" id="69181"/>
    <lineage>
        <taxon>Eukaryota</taxon>
        <taxon>Viridiplantae</taxon>
        <taxon>Streptophyta</taxon>
        <taxon>Embryophyta</taxon>
        <taxon>Tracheophyta</taxon>
        <taxon>Spermatophyta</taxon>
        <taxon>Magnoliopsida</taxon>
        <taxon>eudicotyledons</taxon>
        <taxon>Gunneridae</taxon>
        <taxon>Pentapetalae</taxon>
        <taxon>rosids</taxon>
        <taxon>malvids</taxon>
        <taxon>Brassicales</taxon>
        <taxon>Brassicaceae</taxon>
        <taxon>Brassiceae</taxon>
        <taxon>Brassica</taxon>
    </lineage>
</organism>
<proteinExistence type="predicted"/>
<evidence type="ECO:0000313" key="2">
    <source>
        <dbReference type="EMBL" id="KAF2574121.1"/>
    </source>
</evidence>
<sequence>MAVMSLAQGHGRCEDGAVRFLVRLLGFVSGRRRLLQLRRRRFLSPRGRGYLSSVVVGIAPGRVIEARSRLTVLICAKLLSRGRKALVWKDLRVELDGGGGRDGHGFSTSTKEGGQEDATPARWRKEMEERKIWWRRQQRAGPSSGVERTVTTASRSEPRKKTRRHVEA</sequence>
<accession>A0A8S9IVT5</accession>
<dbReference type="AlphaFoldDB" id="A0A8S9IVT5"/>
<dbReference type="EMBL" id="QGKY02001015">
    <property type="protein sequence ID" value="KAF2574121.1"/>
    <property type="molecule type" value="Genomic_DNA"/>
</dbReference>
<feature type="region of interest" description="Disordered" evidence="1">
    <location>
        <begin position="99"/>
        <end position="168"/>
    </location>
</feature>
<feature type="compositionally biased region" description="Basic residues" evidence="1">
    <location>
        <begin position="158"/>
        <end position="168"/>
    </location>
</feature>
<reference evidence="2" key="1">
    <citation type="submission" date="2019-12" db="EMBL/GenBank/DDBJ databases">
        <title>Genome sequencing and annotation of Brassica cretica.</title>
        <authorList>
            <person name="Studholme D.J."/>
            <person name="Sarris P.F."/>
        </authorList>
    </citation>
    <scope>NUCLEOTIDE SEQUENCE</scope>
    <source>
        <strain evidence="2">PFS-102/07</strain>
        <tissue evidence="2">Leaf</tissue>
    </source>
</reference>
<evidence type="ECO:0000256" key="1">
    <source>
        <dbReference type="SAM" id="MobiDB-lite"/>
    </source>
</evidence>
<protein>
    <submittedName>
        <fullName evidence="2">Uncharacterized protein</fullName>
    </submittedName>
</protein>
<name>A0A8S9IVT5_BRACR</name>
<comment type="caution">
    <text evidence="2">The sequence shown here is derived from an EMBL/GenBank/DDBJ whole genome shotgun (WGS) entry which is preliminary data.</text>
</comment>
<feature type="compositionally biased region" description="Basic and acidic residues" evidence="1">
    <location>
        <begin position="123"/>
        <end position="132"/>
    </location>
</feature>